<dbReference type="Proteomes" id="UP001152562">
    <property type="component" value="Unassembled WGS sequence"/>
</dbReference>
<name>A0A9P0TPR1_PIEBR</name>
<comment type="caution">
    <text evidence="1">The sequence shown here is derived from an EMBL/GenBank/DDBJ whole genome shotgun (WGS) entry which is preliminary data.</text>
</comment>
<dbReference type="EMBL" id="CALOZG010000029">
    <property type="protein sequence ID" value="CAH4032706.1"/>
    <property type="molecule type" value="Genomic_DNA"/>
</dbReference>
<sequence length="131" mass="13241">MNLELRRAARSVAPTVATKRFTTRADADAITRSSEGSWISLDKMPVLNCCLGCQGPMAGPCGPMAYRKECQNVGPCCPHAIGANCQSPCGEIGCIHGARGGVAGSYFSCGDGCIGGCTSGLCASCCGPACG</sequence>
<organism evidence="1 2">
    <name type="scientific">Pieris brassicae</name>
    <name type="common">White butterfly</name>
    <name type="synonym">Large white butterfly</name>
    <dbReference type="NCBI Taxonomy" id="7116"/>
    <lineage>
        <taxon>Eukaryota</taxon>
        <taxon>Metazoa</taxon>
        <taxon>Ecdysozoa</taxon>
        <taxon>Arthropoda</taxon>
        <taxon>Hexapoda</taxon>
        <taxon>Insecta</taxon>
        <taxon>Pterygota</taxon>
        <taxon>Neoptera</taxon>
        <taxon>Endopterygota</taxon>
        <taxon>Lepidoptera</taxon>
        <taxon>Glossata</taxon>
        <taxon>Ditrysia</taxon>
        <taxon>Papilionoidea</taxon>
        <taxon>Pieridae</taxon>
        <taxon>Pierinae</taxon>
        <taxon>Pieris</taxon>
    </lineage>
</organism>
<keyword evidence="2" id="KW-1185">Reference proteome</keyword>
<gene>
    <name evidence="1" type="ORF">PIBRA_LOCUS9071</name>
</gene>
<reference evidence="1" key="1">
    <citation type="submission" date="2022-05" db="EMBL/GenBank/DDBJ databases">
        <authorList>
            <person name="Okamura Y."/>
        </authorList>
    </citation>
    <scope>NUCLEOTIDE SEQUENCE</scope>
</reference>
<evidence type="ECO:0000313" key="1">
    <source>
        <dbReference type="EMBL" id="CAH4032706.1"/>
    </source>
</evidence>
<dbReference type="AlphaFoldDB" id="A0A9P0TPR1"/>
<evidence type="ECO:0000313" key="2">
    <source>
        <dbReference type="Proteomes" id="UP001152562"/>
    </source>
</evidence>
<proteinExistence type="predicted"/>
<accession>A0A9P0TPR1</accession>
<protein>
    <submittedName>
        <fullName evidence="1">Uncharacterized protein</fullName>
    </submittedName>
</protein>